<evidence type="ECO:0000313" key="2">
    <source>
        <dbReference type="Proteomes" id="UP000799444"/>
    </source>
</evidence>
<dbReference type="Proteomes" id="UP000799444">
    <property type="component" value="Unassembled WGS sequence"/>
</dbReference>
<comment type="caution">
    <text evidence="1">The sequence shown here is derived from an EMBL/GenBank/DDBJ whole genome shotgun (WGS) entry which is preliminary data.</text>
</comment>
<sequence length="90" mass="9804">MPARDAAFAAWSAGSGEGVILFDQSAFGFWHKGAKTPQPCQQDHFDWSVVAGAFSTPTDVPRRPTLSASNCDKFQDRSESCMPSTVFCRT</sequence>
<gene>
    <name evidence="1" type="ORF">EJ04DRAFT_516864</name>
</gene>
<evidence type="ECO:0000313" key="1">
    <source>
        <dbReference type="EMBL" id="KAF2728041.1"/>
    </source>
</evidence>
<organism evidence="1 2">
    <name type="scientific">Polyplosphaeria fusca</name>
    <dbReference type="NCBI Taxonomy" id="682080"/>
    <lineage>
        <taxon>Eukaryota</taxon>
        <taxon>Fungi</taxon>
        <taxon>Dikarya</taxon>
        <taxon>Ascomycota</taxon>
        <taxon>Pezizomycotina</taxon>
        <taxon>Dothideomycetes</taxon>
        <taxon>Pleosporomycetidae</taxon>
        <taxon>Pleosporales</taxon>
        <taxon>Tetraplosphaeriaceae</taxon>
        <taxon>Polyplosphaeria</taxon>
    </lineage>
</organism>
<accession>A0A9P4UWL3</accession>
<name>A0A9P4UWL3_9PLEO</name>
<keyword evidence="2" id="KW-1185">Reference proteome</keyword>
<protein>
    <submittedName>
        <fullName evidence="1">Uncharacterized protein</fullName>
    </submittedName>
</protein>
<reference evidence="1" key="1">
    <citation type="journal article" date="2020" name="Stud. Mycol.">
        <title>101 Dothideomycetes genomes: a test case for predicting lifestyles and emergence of pathogens.</title>
        <authorList>
            <person name="Haridas S."/>
            <person name="Albert R."/>
            <person name="Binder M."/>
            <person name="Bloem J."/>
            <person name="Labutti K."/>
            <person name="Salamov A."/>
            <person name="Andreopoulos B."/>
            <person name="Baker S."/>
            <person name="Barry K."/>
            <person name="Bills G."/>
            <person name="Bluhm B."/>
            <person name="Cannon C."/>
            <person name="Castanera R."/>
            <person name="Culley D."/>
            <person name="Daum C."/>
            <person name="Ezra D."/>
            <person name="Gonzalez J."/>
            <person name="Henrissat B."/>
            <person name="Kuo A."/>
            <person name="Liang C."/>
            <person name="Lipzen A."/>
            <person name="Lutzoni F."/>
            <person name="Magnuson J."/>
            <person name="Mondo S."/>
            <person name="Nolan M."/>
            <person name="Ohm R."/>
            <person name="Pangilinan J."/>
            <person name="Park H.-J."/>
            <person name="Ramirez L."/>
            <person name="Alfaro M."/>
            <person name="Sun H."/>
            <person name="Tritt A."/>
            <person name="Yoshinaga Y."/>
            <person name="Zwiers L.-H."/>
            <person name="Turgeon B."/>
            <person name="Goodwin S."/>
            <person name="Spatafora J."/>
            <person name="Crous P."/>
            <person name="Grigoriev I."/>
        </authorList>
    </citation>
    <scope>NUCLEOTIDE SEQUENCE</scope>
    <source>
        <strain evidence="1">CBS 125425</strain>
    </source>
</reference>
<dbReference type="AlphaFoldDB" id="A0A9P4UWL3"/>
<dbReference type="EMBL" id="ML996298">
    <property type="protein sequence ID" value="KAF2728041.1"/>
    <property type="molecule type" value="Genomic_DNA"/>
</dbReference>
<proteinExistence type="predicted"/>